<organism evidence="2 3">
    <name type="scientific">Exocentrus adspersus</name>
    <dbReference type="NCBI Taxonomy" id="1586481"/>
    <lineage>
        <taxon>Eukaryota</taxon>
        <taxon>Metazoa</taxon>
        <taxon>Ecdysozoa</taxon>
        <taxon>Arthropoda</taxon>
        <taxon>Hexapoda</taxon>
        <taxon>Insecta</taxon>
        <taxon>Pterygota</taxon>
        <taxon>Neoptera</taxon>
        <taxon>Endopterygota</taxon>
        <taxon>Coleoptera</taxon>
        <taxon>Polyphaga</taxon>
        <taxon>Cucujiformia</taxon>
        <taxon>Chrysomeloidea</taxon>
        <taxon>Cerambycidae</taxon>
        <taxon>Lamiinae</taxon>
        <taxon>Acanthocinini</taxon>
        <taxon>Exocentrus</taxon>
    </lineage>
</organism>
<dbReference type="Proteomes" id="UP001159042">
    <property type="component" value="Unassembled WGS sequence"/>
</dbReference>
<reference evidence="2 3" key="1">
    <citation type="journal article" date="2023" name="Insect Mol. Biol.">
        <title>Genome sequencing provides insights into the evolution of gene families encoding plant cell wall-degrading enzymes in longhorned beetles.</title>
        <authorList>
            <person name="Shin N.R."/>
            <person name="Okamura Y."/>
            <person name="Kirsch R."/>
            <person name="Pauchet Y."/>
        </authorList>
    </citation>
    <scope>NUCLEOTIDE SEQUENCE [LARGE SCALE GENOMIC DNA]</scope>
    <source>
        <strain evidence="2">EAD_L_NR</strain>
    </source>
</reference>
<sequence length="138" mass="15730">MELQLKFMLDFLMIPVPKIEEAHRAAVINSRPVYFCVTHLENSPGTVKLTATLTFWIKDIGYDFGKENGASEPNLLKVRLKQRVMERRCSPMSKRLPPSLKKKLLSSCLPPSDSPPQEPPKELSPPIESEEKSEEQRL</sequence>
<keyword evidence="3" id="KW-1185">Reference proteome</keyword>
<evidence type="ECO:0000256" key="1">
    <source>
        <dbReference type="SAM" id="MobiDB-lite"/>
    </source>
</evidence>
<proteinExistence type="predicted"/>
<gene>
    <name evidence="2" type="ORF">NQ315_005456</name>
</gene>
<protein>
    <submittedName>
        <fullName evidence="2">Uncharacterized protein</fullName>
    </submittedName>
</protein>
<dbReference type="EMBL" id="JANEYG010000033">
    <property type="protein sequence ID" value="KAJ8917410.1"/>
    <property type="molecule type" value="Genomic_DNA"/>
</dbReference>
<evidence type="ECO:0000313" key="2">
    <source>
        <dbReference type="EMBL" id="KAJ8917410.1"/>
    </source>
</evidence>
<feature type="region of interest" description="Disordered" evidence="1">
    <location>
        <begin position="89"/>
        <end position="138"/>
    </location>
</feature>
<comment type="caution">
    <text evidence="2">The sequence shown here is derived from an EMBL/GenBank/DDBJ whole genome shotgun (WGS) entry which is preliminary data.</text>
</comment>
<evidence type="ECO:0000313" key="3">
    <source>
        <dbReference type="Proteomes" id="UP001159042"/>
    </source>
</evidence>
<feature type="compositionally biased region" description="Low complexity" evidence="1">
    <location>
        <begin position="90"/>
        <end position="111"/>
    </location>
</feature>
<accession>A0AAV8VTG9</accession>
<dbReference type="AlphaFoldDB" id="A0AAV8VTG9"/>
<name>A0AAV8VTG9_9CUCU</name>